<organism evidence="2 3">
    <name type="scientific">Pseudomonas kribbensis</name>
    <dbReference type="NCBI Taxonomy" id="1628086"/>
    <lineage>
        <taxon>Bacteria</taxon>
        <taxon>Pseudomonadati</taxon>
        <taxon>Pseudomonadota</taxon>
        <taxon>Gammaproteobacteria</taxon>
        <taxon>Pseudomonadales</taxon>
        <taxon>Pseudomonadaceae</taxon>
        <taxon>Pseudomonas</taxon>
    </lineage>
</organism>
<feature type="region of interest" description="Disordered" evidence="1">
    <location>
        <begin position="1"/>
        <end position="29"/>
    </location>
</feature>
<reference evidence="2 3" key="1">
    <citation type="submission" date="2019-03" db="EMBL/GenBank/DDBJ databases">
        <title>Draft genome sequence of humic substances-degrading Pseudomonas kribbensis CHA-19 from forest soil.</title>
        <authorList>
            <person name="Kim D."/>
        </authorList>
    </citation>
    <scope>NUCLEOTIDE SEQUENCE [LARGE SCALE GENOMIC DNA]</scope>
    <source>
        <strain evidence="2 3">CHA-19</strain>
    </source>
</reference>
<dbReference type="Proteomes" id="UP000297555">
    <property type="component" value="Unassembled WGS sequence"/>
</dbReference>
<accession>A0A4Y8VN50</accession>
<dbReference type="EMBL" id="SPDQ01000011">
    <property type="protein sequence ID" value="TFH81788.1"/>
    <property type="molecule type" value="Genomic_DNA"/>
</dbReference>
<comment type="caution">
    <text evidence="2">The sequence shown here is derived from an EMBL/GenBank/DDBJ whole genome shotgun (WGS) entry which is preliminary data.</text>
</comment>
<dbReference type="RefSeq" id="WP_134826112.1">
    <property type="nucleotide sequence ID" value="NZ_SPDQ01000011.1"/>
</dbReference>
<dbReference type="AlphaFoldDB" id="A0A4Y8VN50"/>
<protein>
    <submittedName>
        <fullName evidence="2">Uncharacterized protein</fullName>
    </submittedName>
</protein>
<evidence type="ECO:0000313" key="3">
    <source>
        <dbReference type="Proteomes" id="UP000297555"/>
    </source>
</evidence>
<gene>
    <name evidence="2" type="ORF">E4J90_09415</name>
</gene>
<dbReference type="OrthoDB" id="6911520at2"/>
<name>A0A4Y8VN50_9PSED</name>
<sequence>MAHAIRSEQVSSNVHPFPRPQTRDSEPGLYEAKEGSALHGLSEEQRIAVAELIHAERKHAVQWWTFLNEMRARRLLPDWIDRQSVGNGPDMDRYRDDCEAVNLALYGTRRVCVAGGYCSVEFDE</sequence>
<proteinExistence type="predicted"/>
<evidence type="ECO:0000313" key="2">
    <source>
        <dbReference type="EMBL" id="TFH81788.1"/>
    </source>
</evidence>
<evidence type="ECO:0000256" key="1">
    <source>
        <dbReference type="SAM" id="MobiDB-lite"/>
    </source>
</evidence>